<comment type="caution">
    <text evidence="2">The sequence shown here is derived from an EMBL/GenBank/DDBJ whole genome shotgun (WGS) entry which is preliminary data.</text>
</comment>
<dbReference type="CDD" id="cd01834">
    <property type="entry name" value="SGNH_hydrolase_like_2"/>
    <property type="match status" value="1"/>
</dbReference>
<dbReference type="RefSeq" id="WP_251607949.1">
    <property type="nucleotide sequence ID" value="NZ_JAMQJY010000001.1"/>
</dbReference>
<feature type="domain" description="SGNH hydrolase-type esterase" evidence="1">
    <location>
        <begin position="10"/>
        <end position="192"/>
    </location>
</feature>
<dbReference type="InterPro" id="IPR036514">
    <property type="entry name" value="SGNH_hydro_sf"/>
</dbReference>
<dbReference type="PANTHER" id="PTHR30383">
    <property type="entry name" value="THIOESTERASE 1/PROTEASE 1/LYSOPHOSPHOLIPASE L1"/>
    <property type="match status" value="1"/>
</dbReference>
<name>A0ABT0XJV0_9BACI</name>
<dbReference type="GO" id="GO:0016787">
    <property type="term" value="F:hydrolase activity"/>
    <property type="evidence" value="ECO:0007669"/>
    <property type="project" value="UniProtKB-KW"/>
</dbReference>
<reference evidence="2" key="1">
    <citation type="submission" date="2022-06" db="EMBL/GenBank/DDBJ databases">
        <title>Alkalicoccobacillus porphyridii sp. nov., isolated from a marine red alga, Porphyridium purpureum and reclassification of Shouchella plakortidis and Shouchella gibsonii as Alkalicoccobacillus plakortidis comb. nov. and Alkalicoccobacillus gibsonii comb. nov.</title>
        <authorList>
            <person name="Kim K.H."/>
            <person name="Lee J.K."/>
            <person name="Han D.M."/>
            <person name="Baek J.H."/>
            <person name="Jeon C.O."/>
        </authorList>
    </citation>
    <scope>NUCLEOTIDE SEQUENCE</scope>
    <source>
        <strain evidence="2">DSM 19153</strain>
    </source>
</reference>
<dbReference type="Proteomes" id="UP001203665">
    <property type="component" value="Unassembled WGS sequence"/>
</dbReference>
<proteinExistence type="predicted"/>
<dbReference type="PANTHER" id="PTHR30383:SF5">
    <property type="entry name" value="SGNH HYDROLASE-TYPE ESTERASE DOMAIN-CONTAINING PROTEIN"/>
    <property type="match status" value="1"/>
</dbReference>
<protein>
    <submittedName>
        <fullName evidence="2">SGNH/GDSL hydrolase family protein</fullName>
    </submittedName>
</protein>
<gene>
    <name evidence="2" type="ORF">NDM98_12160</name>
</gene>
<organism evidence="2 3">
    <name type="scientific">Alkalicoccobacillus plakortidis</name>
    <dbReference type="NCBI Taxonomy" id="444060"/>
    <lineage>
        <taxon>Bacteria</taxon>
        <taxon>Bacillati</taxon>
        <taxon>Bacillota</taxon>
        <taxon>Bacilli</taxon>
        <taxon>Bacillales</taxon>
        <taxon>Bacillaceae</taxon>
        <taxon>Alkalicoccobacillus</taxon>
    </lineage>
</organism>
<accession>A0ABT0XJV0</accession>
<dbReference type="SUPFAM" id="SSF52266">
    <property type="entry name" value="SGNH hydrolase"/>
    <property type="match status" value="1"/>
</dbReference>
<dbReference type="EMBL" id="JAMQJY010000001">
    <property type="protein sequence ID" value="MCM2676175.1"/>
    <property type="molecule type" value="Genomic_DNA"/>
</dbReference>
<dbReference type="InterPro" id="IPR051532">
    <property type="entry name" value="Ester_Hydrolysis_Enzymes"/>
</dbReference>
<sequence length="207" mass="23536">MLNKNDTLILIGDSITENGRFEDPQEIGIGYAAIIHDFLTVKHPELNLTVLNKGIGGNRVTDLEARWQQDVIELEPDWVSISIGINDVWRQFDQPEMEQVHPELFEEVYDRLLKQVVDRTDAGIILMEPTIIQEQTDSKENLTLKPYIEATNKLASKYQAILVPTHQAFQNYLEAGSKVPLTTDGVHMNSKGDILMASTWLHSFYKS</sequence>
<dbReference type="Gene3D" id="3.40.50.1110">
    <property type="entry name" value="SGNH hydrolase"/>
    <property type="match status" value="1"/>
</dbReference>
<evidence type="ECO:0000313" key="3">
    <source>
        <dbReference type="Proteomes" id="UP001203665"/>
    </source>
</evidence>
<keyword evidence="3" id="KW-1185">Reference proteome</keyword>
<evidence type="ECO:0000313" key="2">
    <source>
        <dbReference type="EMBL" id="MCM2676175.1"/>
    </source>
</evidence>
<keyword evidence="2" id="KW-0378">Hydrolase</keyword>
<dbReference type="InterPro" id="IPR013830">
    <property type="entry name" value="SGNH_hydro"/>
</dbReference>
<evidence type="ECO:0000259" key="1">
    <source>
        <dbReference type="Pfam" id="PF13472"/>
    </source>
</evidence>
<dbReference type="Pfam" id="PF13472">
    <property type="entry name" value="Lipase_GDSL_2"/>
    <property type="match status" value="1"/>
</dbReference>